<dbReference type="GO" id="GO:0005886">
    <property type="term" value="C:plasma membrane"/>
    <property type="evidence" value="ECO:0007669"/>
    <property type="project" value="UniProtKB-SubCell"/>
</dbReference>
<dbReference type="PANTHER" id="PTHR43163">
    <property type="entry name" value="DIPEPTIDE TRANSPORT SYSTEM PERMEASE PROTEIN DPPB-RELATED"/>
    <property type="match status" value="1"/>
</dbReference>
<evidence type="ECO:0000256" key="6">
    <source>
        <dbReference type="ARBA" id="ARBA00023136"/>
    </source>
</evidence>
<feature type="transmembrane region" description="Helical" evidence="7">
    <location>
        <begin position="231"/>
        <end position="257"/>
    </location>
</feature>
<comment type="subcellular location">
    <subcellularLocation>
        <location evidence="1 7">Cell membrane</location>
        <topology evidence="1 7">Multi-pass membrane protein</topology>
    </subcellularLocation>
</comment>
<evidence type="ECO:0000256" key="4">
    <source>
        <dbReference type="ARBA" id="ARBA00022692"/>
    </source>
</evidence>
<name>A0A6S7ASP8_9BURK</name>
<feature type="transmembrane region" description="Helical" evidence="7">
    <location>
        <begin position="97"/>
        <end position="120"/>
    </location>
</feature>
<dbReference type="SUPFAM" id="SSF161098">
    <property type="entry name" value="MetI-like"/>
    <property type="match status" value="1"/>
</dbReference>
<comment type="similarity">
    <text evidence="7">Belongs to the binding-protein-dependent transport system permease family.</text>
</comment>
<dbReference type="Gene3D" id="1.10.3720.10">
    <property type="entry name" value="MetI-like"/>
    <property type="match status" value="1"/>
</dbReference>
<feature type="domain" description="ABC transmembrane type-1" evidence="8">
    <location>
        <begin position="91"/>
        <end position="300"/>
    </location>
</feature>
<dbReference type="Pfam" id="PF00528">
    <property type="entry name" value="BPD_transp_1"/>
    <property type="match status" value="1"/>
</dbReference>
<evidence type="ECO:0000256" key="1">
    <source>
        <dbReference type="ARBA" id="ARBA00004651"/>
    </source>
</evidence>
<evidence type="ECO:0000256" key="7">
    <source>
        <dbReference type="RuleBase" id="RU363032"/>
    </source>
</evidence>
<dbReference type="Proteomes" id="UP000494115">
    <property type="component" value="Unassembled WGS sequence"/>
</dbReference>
<dbReference type="Pfam" id="PF19300">
    <property type="entry name" value="BPD_transp_1_N"/>
    <property type="match status" value="1"/>
</dbReference>
<keyword evidence="5 7" id="KW-1133">Transmembrane helix</keyword>
<dbReference type="AlphaFoldDB" id="A0A6S7ASP8"/>
<accession>A0A6S7ASP8</accession>
<protein>
    <submittedName>
        <fullName evidence="9">Glutathione transport system permease protein GsiC</fullName>
    </submittedName>
</protein>
<organism evidence="9 10">
    <name type="scientific">Pararobbsia alpina</name>
    <dbReference type="NCBI Taxonomy" id="621374"/>
    <lineage>
        <taxon>Bacteria</taxon>
        <taxon>Pseudomonadati</taxon>
        <taxon>Pseudomonadota</taxon>
        <taxon>Betaproteobacteria</taxon>
        <taxon>Burkholderiales</taxon>
        <taxon>Burkholderiaceae</taxon>
        <taxon>Pararobbsia</taxon>
    </lineage>
</organism>
<keyword evidence="10" id="KW-1185">Reference proteome</keyword>
<keyword evidence="6 7" id="KW-0472">Membrane</keyword>
<dbReference type="InterPro" id="IPR035906">
    <property type="entry name" value="MetI-like_sf"/>
</dbReference>
<keyword evidence="4 7" id="KW-0812">Transmembrane</keyword>
<dbReference type="PROSITE" id="PS50928">
    <property type="entry name" value="ABC_TM1"/>
    <property type="match status" value="1"/>
</dbReference>
<dbReference type="InterPro" id="IPR045621">
    <property type="entry name" value="BPD_transp_1_N"/>
</dbReference>
<dbReference type="InterPro" id="IPR000515">
    <property type="entry name" value="MetI-like"/>
</dbReference>
<dbReference type="PANTHER" id="PTHR43163:SF3">
    <property type="entry name" value="PEPTIDE ABC TRANSPORTER PERMEASE PROTEIN"/>
    <property type="match status" value="1"/>
</dbReference>
<evidence type="ECO:0000313" key="10">
    <source>
        <dbReference type="Proteomes" id="UP000494115"/>
    </source>
</evidence>
<gene>
    <name evidence="9" type="primary">gsiC</name>
    <name evidence="9" type="ORF">LMG28138_00192</name>
</gene>
<dbReference type="GO" id="GO:0055085">
    <property type="term" value="P:transmembrane transport"/>
    <property type="evidence" value="ECO:0007669"/>
    <property type="project" value="InterPro"/>
</dbReference>
<reference evidence="9 10" key="1">
    <citation type="submission" date="2020-04" db="EMBL/GenBank/DDBJ databases">
        <authorList>
            <person name="De Canck E."/>
        </authorList>
    </citation>
    <scope>NUCLEOTIDE SEQUENCE [LARGE SCALE GENOMIC DNA]</scope>
    <source>
        <strain evidence="9 10">LMG 28138</strain>
    </source>
</reference>
<dbReference type="CDD" id="cd06261">
    <property type="entry name" value="TM_PBP2"/>
    <property type="match status" value="1"/>
</dbReference>
<proteinExistence type="inferred from homology"/>
<feature type="transmembrane region" description="Helical" evidence="7">
    <location>
        <begin position="174"/>
        <end position="193"/>
    </location>
</feature>
<dbReference type="RefSeq" id="WP_175102985.1">
    <property type="nucleotide sequence ID" value="NZ_CADIKM010000001.1"/>
</dbReference>
<evidence type="ECO:0000256" key="5">
    <source>
        <dbReference type="ARBA" id="ARBA00022989"/>
    </source>
</evidence>
<evidence type="ECO:0000313" key="9">
    <source>
        <dbReference type="EMBL" id="CAB3776643.1"/>
    </source>
</evidence>
<evidence type="ECO:0000256" key="3">
    <source>
        <dbReference type="ARBA" id="ARBA00022475"/>
    </source>
</evidence>
<dbReference type="EMBL" id="CADIKM010000001">
    <property type="protein sequence ID" value="CAB3776643.1"/>
    <property type="molecule type" value="Genomic_DNA"/>
</dbReference>
<evidence type="ECO:0000256" key="2">
    <source>
        <dbReference type="ARBA" id="ARBA00022448"/>
    </source>
</evidence>
<evidence type="ECO:0000259" key="8">
    <source>
        <dbReference type="PROSITE" id="PS50928"/>
    </source>
</evidence>
<sequence>MLKRALLSLVTLWLLSILVFAAGQWLPGDVGRAILGPLADAHAVAALNRQLGTDRPVLVQYAHWLAGLAHGDLGTSYTYRAPVASFLGPALLNSLKLAALAFVIVVPLSLVAGVAAALCANRWLDRLLSMIGATLAVVPEFVSAIVLILVFAVWLQWLPISATAPPGANPLEQLGHLVLPALPLVFVFFGYFARMTRTGTIDVLASDYTRTAVLKGLPFRTVLWRHVLRNALLPTVTVATTQLGYMIGGLVVVESLFHYPGIGGLIFDAAKSKDFPLLEAGVLAIGAVYLLTNLLADLLYGLLDPRLRTGGRR</sequence>
<keyword evidence="3" id="KW-1003">Cell membrane</keyword>
<feature type="transmembrane region" description="Helical" evidence="7">
    <location>
        <begin position="127"/>
        <end position="154"/>
    </location>
</feature>
<feature type="transmembrane region" description="Helical" evidence="7">
    <location>
        <begin position="277"/>
        <end position="303"/>
    </location>
</feature>
<keyword evidence="2 7" id="KW-0813">Transport</keyword>